<sequence>MTQQLEIAAAGHGETTFDEPYDGIAQRGCFPWFGGDTRITIDGDCDFAVSRTVQASVVCAQHLADTPPALRRQPYVCGDTTAKQHRAKPAQRMKPIQRGGIEDQNSDEDTVGWGIDTGDFKAFTGNVDSQMESIDAVKGVRADEILSSGGIAWSEGHPVEQNCPRVGIRGPEDRMIECCVLGIGGESTTPIVRRRREPDRYQAARAQRGSRRLSGNPRFAEGIPKQARTLSIDR</sequence>
<evidence type="ECO:0000256" key="1">
    <source>
        <dbReference type="SAM" id="MobiDB-lite"/>
    </source>
</evidence>
<gene>
    <name evidence="2" type="ORF">SAMN05892877_13020</name>
</gene>
<accession>A0A285V0M5</accession>
<dbReference type="Proteomes" id="UP000219167">
    <property type="component" value="Unassembled WGS sequence"/>
</dbReference>
<feature type="region of interest" description="Disordered" evidence="1">
    <location>
        <begin position="197"/>
        <end position="234"/>
    </location>
</feature>
<protein>
    <submittedName>
        <fullName evidence="2">Uncharacterized protein</fullName>
    </submittedName>
</protein>
<name>A0A285V0M5_9HYPH</name>
<dbReference type="AlphaFoldDB" id="A0A285V0M5"/>
<proteinExistence type="predicted"/>
<organism evidence="2 3">
    <name type="scientific">Rhizobium subbaraonis</name>
    <dbReference type="NCBI Taxonomy" id="908946"/>
    <lineage>
        <taxon>Bacteria</taxon>
        <taxon>Pseudomonadati</taxon>
        <taxon>Pseudomonadota</taxon>
        <taxon>Alphaproteobacteria</taxon>
        <taxon>Hyphomicrobiales</taxon>
        <taxon>Rhizobiaceae</taxon>
        <taxon>Rhizobium/Agrobacterium group</taxon>
        <taxon>Rhizobium</taxon>
    </lineage>
</organism>
<evidence type="ECO:0000313" key="3">
    <source>
        <dbReference type="Proteomes" id="UP000219167"/>
    </source>
</evidence>
<reference evidence="2 3" key="1">
    <citation type="submission" date="2017-08" db="EMBL/GenBank/DDBJ databases">
        <authorList>
            <person name="de Groot N.N."/>
        </authorList>
    </citation>
    <scope>NUCLEOTIDE SEQUENCE [LARGE SCALE GENOMIC DNA]</scope>
    <source>
        <strain evidence="2 3">JC85</strain>
    </source>
</reference>
<evidence type="ECO:0000313" key="2">
    <source>
        <dbReference type="EMBL" id="SOC47467.1"/>
    </source>
</evidence>
<dbReference type="EMBL" id="OBQD01000030">
    <property type="protein sequence ID" value="SOC47467.1"/>
    <property type="molecule type" value="Genomic_DNA"/>
</dbReference>
<keyword evidence="3" id="KW-1185">Reference proteome</keyword>